<accession>A0ACB6S5A0</accession>
<organism evidence="1 2">
    <name type="scientific">Macroventuria anomochaeta</name>
    <dbReference type="NCBI Taxonomy" id="301207"/>
    <lineage>
        <taxon>Eukaryota</taxon>
        <taxon>Fungi</taxon>
        <taxon>Dikarya</taxon>
        <taxon>Ascomycota</taxon>
        <taxon>Pezizomycotina</taxon>
        <taxon>Dothideomycetes</taxon>
        <taxon>Pleosporomycetidae</taxon>
        <taxon>Pleosporales</taxon>
        <taxon>Pleosporineae</taxon>
        <taxon>Didymellaceae</taxon>
        <taxon>Macroventuria</taxon>
    </lineage>
</organism>
<dbReference type="EMBL" id="MU006712">
    <property type="protein sequence ID" value="KAF2628810.1"/>
    <property type="molecule type" value="Genomic_DNA"/>
</dbReference>
<proteinExistence type="predicted"/>
<reference evidence="1" key="1">
    <citation type="journal article" date="2020" name="Stud. Mycol.">
        <title>101 Dothideomycetes genomes: a test case for predicting lifestyles and emergence of pathogens.</title>
        <authorList>
            <person name="Haridas S."/>
            <person name="Albert R."/>
            <person name="Binder M."/>
            <person name="Bloem J."/>
            <person name="Labutti K."/>
            <person name="Salamov A."/>
            <person name="Andreopoulos B."/>
            <person name="Baker S."/>
            <person name="Barry K."/>
            <person name="Bills G."/>
            <person name="Bluhm B."/>
            <person name="Cannon C."/>
            <person name="Castanera R."/>
            <person name="Culley D."/>
            <person name="Daum C."/>
            <person name="Ezra D."/>
            <person name="Gonzalez J."/>
            <person name="Henrissat B."/>
            <person name="Kuo A."/>
            <person name="Liang C."/>
            <person name="Lipzen A."/>
            <person name="Lutzoni F."/>
            <person name="Magnuson J."/>
            <person name="Mondo S."/>
            <person name="Nolan M."/>
            <person name="Ohm R."/>
            <person name="Pangilinan J."/>
            <person name="Park H.-J."/>
            <person name="Ramirez L."/>
            <person name="Alfaro M."/>
            <person name="Sun H."/>
            <person name="Tritt A."/>
            <person name="Yoshinaga Y."/>
            <person name="Zwiers L.-H."/>
            <person name="Turgeon B."/>
            <person name="Goodwin S."/>
            <person name="Spatafora J."/>
            <person name="Crous P."/>
            <person name="Grigoriev I."/>
        </authorList>
    </citation>
    <scope>NUCLEOTIDE SEQUENCE</scope>
    <source>
        <strain evidence="1">CBS 525.71</strain>
    </source>
</reference>
<evidence type="ECO:0000313" key="1">
    <source>
        <dbReference type="EMBL" id="KAF2628810.1"/>
    </source>
</evidence>
<evidence type="ECO:0000313" key="2">
    <source>
        <dbReference type="Proteomes" id="UP000799754"/>
    </source>
</evidence>
<keyword evidence="2" id="KW-1185">Reference proteome</keyword>
<sequence length="179" mass="20716">MPLLRRSTRTRKPPGPRLKPRPLPKLPSEELPEEWPPKELKLPKLQPKPSALPCFSFTRSSSTSSSSTISAPSSPPPSMRTYGSNVERGLVHEFSLSAIRPACDPEPDWVELQMARLKKERRRNVKMLPAIILVLEEWIKRNRGRKEKDSLIGLAWVMRERIRKEARRIEAKRRRLESL</sequence>
<name>A0ACB6S5A0_9PLEO</name>
<dbReference type="Proteomes" id="UP000799754">
    <property type="component" value="Unassembled WGS sequence"/>
</dbReference>
<gene>
    <name evidence="1" type="ORF">BU25DRAFT_457598</name>
</gene>
<comment type="caution">
    <text evidence="1">The sequence shown here is derived from an EMBL/GenBank/DDBJ whole genome shotgun (WGS) entry which is preliminary data.</text>
</comment>
<protein>
    <submittedName>
        <fullName evidence="1">Uncharacterized protein</fullName>
    </submittedName>
</protein>